<gene>
    <name evidence="1" type="ORF">UFOPK1863_00711</name>
</gene>
<sequence length="44" mass="4398">MVHATAAALRALESPTAIAARRGLPLEDVAPAAIARAMSQTVGA</sequence>
<dbReference type="EMBL" id="CAEZUY010000061">
    <property type="protein sequence ID" value="CAB4616005.1"/>
    <property type="molecule type" value="Genomic_DNA"/>
</dbReference>
<protein>
    <submittedName>
        <fullName evidence="1">Unannotated protein</fullName>
    </submittedName>
</protein>
<dbReference type="AlphaFoldDB" id="A0A6J6HWV4"/>
<organism evidence="1">
    <name type="scientific">freshwater metagenome</name>
    <dbReference type="NCBI Taxonomy" id="449393"/>
    <lineage>
        <taxon>unclassified sequences</taxon>
        <taxon>metagenomes</taxon>
        <taxon>ecological metagenomes</taxon>
    </lineage>
</organism>
<name>A0A6J6HWV4_9ZZZZ</name>
<accession>A0A6J6HWV4</accession>
<evidence type="ECO:0000313" key="1">
    <source>
        <dbReference type="EMBL" id="CAB4616005.1"/>
    </source>
</evidence>
<proteinExistence type="predicted"/>
<reference evidence="1" key="1">
    <citation type="submission" date="2020-05" db="EMBL/GenBank/DDBJ databases">
        <authorList>
            <person name="Chiriac C."/>
            <person name="Salcher M."/>
            <person name="Ghai R."/>
            <person name="Kavagutti S V."/>
        </authorList>
    </citation>
    <scope>NUCLEOTIDE SEQUENCE</scope>
</reference>